<keyword evidence="1" id="KW-0560">Oxidoreductase</keyword>
<dbReference type="OMA" id="NYLANYH"/>
<feature type="region of interest" description="Disordered" evidence="2">
    <location>
        <begin position="474"/>
        <end position="508"/>
    </location>
</feature>
<evidence type="ECO:0000259" key="4">
    <source>
        <dbReference type="Pfam" id="PF08659"/>
    </source>
</evidence>
<dbReference type="Gene3D" id="3.40.50.720">
    <property type="entry name" value="NAD(P)-binding Rossmann-like Domain"/>
    <property type="match status" value="1"/>
</dbReference>
<organism evidence="5 6">
    <name type="scientific">Hypholoma sublateritium (strain FD-334 SS-4)</name>
    <dbReference type="NCBI Taxonomy" id="945553"/>
    <lineage>
        <taxon>Eukaryota</taxon>
        <taxon>Fungi</taxon>
        <taxon>Dikarya</taxon>
        <taxon>Basidiomycota</taxon>
        <taxon>Agaricomycotina</taxon>
        <taxon>Agaricomycetes</taxon>
        <taxon>Agaricomycetidae</taxon>
        <taxon>Agaricales</taxon>
        <taxon>Agaricineae</taxon>
        <taxon>Strophariaceae</taxon>
        <taxon>Hypholoma</taxon>
    </lineage>
</organism>
<protein>
    <recommendedName>
        <fullName evidence="4">Ketoreductase (KR) domain-containing protein</fullName>
    </recommendedName>
</protein>
<dbReference type="PANTHER" id="PTHR43157">
    <property type="entry name" value="PHOSPHATIDYLINOSITOL-GLYCAN BIOSYNTHESIS CLASS F PROTEIN-RELATED"/>
    <property type="match status" value="1"/>
</dbReference>
<evidence type="ECO:0000256" key="2">
    <source>
        <dbReference type="SAM" id="MobiDB-lite"/>
    </source>
</evidence>
<evidence type="ECO:0000313" key="6">
    <source>
        <dbReference type="Proteomes" id="UP000054270"/>
    </source>
</evidence>
<dbReference type="Pfam" id="PF08659">
    <property type="entry name" value="KR"/>
    <property type="match status" value="1"/>
</dbReference>
<dbReference type="Proteomes" id="UP000054270">
    <property type="component" value="Unassembled WGS sequence"/>
</dbReference>
<evidence type="ECO:0000256" key="3">
    <source>
        <dbReference type="SAM" id="Phobius"/>
    </source>
</evidence>
<feature type="domain" description="Ketoreductase (KR)" evidence="4">
    <location>
        <begin position="52"/>
        <end position="137"/>
    </location>
</feature>
<evidence type="ECO:0000256" key="1">
    <source>
        <dbReference type="ARBA" id="ARBA00023002"/>
    </source>
</evidence>
<accession>A0A0D2LKZ8</accession>
<dbReference type="EMBL" id="KN817521">
    <property type="protein sequence ID" value="KJA28517.1"/>
    <property type="molecule type" value="Genomic_DNA"/>
</dbReference>
<sequence length="508" mass="55622">MVLRIAEAFASKFFPTQYLIHIGVGILSLLVLRAFSQGRRTNRERDLHARIILVTGGFTPLGLTLLQSLAQRGAHIIALSPDPIESANVSILVDLLRSTTSNEEIYAEQCDLASPSSIRAFCTKFLTGKDQRLDAIIFAHEHRHIGSPKIFRAQQDEQDRNDRDANSLATFLMTTLLLPALLVAPVERDIRIINVVNPFYAAATALPFNPSFSVVDATTAWKNMSIISQEGRRSLRAIVLTRHLQRVLDALPSAAQVPKTEEGSRAVPVVSPKLQKSNIVAVSVSPGIGRVDTVSSILNADFLSPTGSYTGLTIYLLLQPLLRVFTKSPFSGMQTILHALFLPTPFKILQQTTVTSTKPKDKHPESAIDFSTLPMSGEMLLPGALYAECAAVKLNIKITPEMKEDDKKYREEAALKRKKDAAKADKGKGKATEESSLGEEVLDIPDDGEYGGELAGRLAWEGYEGALKVWEERNPGPVEEVTETLQPPVAPGPQSTPPTVEKENPDVY</sequence>
<dbReference type="InterPro" id="IPR013968">
    <property type="entry name" value="PKS_KR"/>
</dbReference>
<dbReference type="OrthoDB" id="191979at2759"/>
<evidence type="ECO:0000313" key="5">
    <source>
        <dbReference type="EMBL" id="KJA28517.1"/>
    </source>
</evidence>
<feature type="region of interest" description="Disordered" evidence="2">
    <location>
        <begin position="416"/>
        <end position="449"/>
    </location>
</feature>
<dbReference type="AlphaFoldDB" id="A0A0D2LKZ8"/>
<proteinExistence type="predicted"/>
<feature type="transmembrane region" description="Helical" evidence="3">
    <location>
        <begin position="47"/>
        <end position="66"/>
    </location>
</feature>
<feature type="compositionally biased region" description="Basic and acidic residues" evidence="2">
    <location>
        <begin position="416"/>
        <end position="433"/>
    </location>
</feature>
<name>A0A0D2LKZ8_HYPSF</name>
<feature type="transmembrane region" description="Helical" evidence="3">
    <location>
        <begin position="18"/>
        <end position="35"/>
    </location>
</feature>
<dbReference type="SUPFAM" id="SSF51735">
    <property type="entry name" value="NAD(P)-binding Rossmann-fold domains"/>
    <property type="match status" value="1"/>
</dbReference>
<keyword evidence="3" id="KW-1133">Transmembrane helix</keyword>
<reference evidence="6" key="1">
    <citation type="submission" date="2014-04" db="EMBL/GenBank/DDBJ databases">
        <title>Evolutionary Origins and Diversification of the Mycorrhizal Mutualists.</title>
        <authorList>
            <consortium name="DOE Joint Genome Institute"/>
            <consortium name="Mycorrhizal Genomics Consortium"/>
            <person name="Kohler A."/>
            <person name="Kuo A."/>
            <person name="Nagy L.G."/>
            <person name="Floudas D."/>
            <person name="Copeland A."/>
            <person name="Barry K.W."/>
            <person name="Cichocki N."/>
            <person name="Veneault-Fourrey C."/>
            <person name="LaButti K."/>
            <person name="Lindquist E.A."/>
            <person name="Lipzen A."/>
            <person name="Lundell T."/>
            <person name="Morin E."/>
            <person name="Murat C."/>
            <person name="Riley R."/>
            <person name="Ohm R."/>
            <person name="Sun H."/>
            <person name="Tunlid A."/>
            <person name="Henrissat B."/>
            <person name="Grigoriev I.V."/>
            <person name="Hibbett D.S."/>
            <person name="Martin F."/>
        </authorList>
    </citation>
    <scope>NUCLEOTIDE SEQUENCE [LARGE SCALE GENOMIC DNA]</scope>
    <source>
        <strain evidence="6">FD-334 SS-4</strain>
    </source>
</reference>
<dbReference type="STRING" id="945553.A0A0D2LKZ8"/>
<dbReference type="GO" id="GO:0016491">
    <property type="term" value="F:oxidoreductase activity"/>
    <property type="evidence" value="ECO:0007669"/>
    <property type="project" value="UniProtKB-KW"/>
</dbReference>
<gene>
    <name evidence="5" type="ORF">HYPSUDRAFT_129424</name>
</gene>
<keyword evidence="3" id="KW-0472">Membrane</keyword>
<dbReference type="InterPro" id="IPR036291">
    <property type="entry name" value="NAD(P)-bd_dom_sf"/>
</dbReference>
<keyword evidence="6" id="KW-1185">Reference proteome</keyword>
<keyword evidence="3" id="KW-0812">Transmembrane</keyword>
<dbReference type="PANTHER" id="PTHR43157:SF31">
    <property type="entry name" value="PHOSPHATIDYLINOSITOL-GLYCAN BIOSYNTHESIS CLASS F PROTEIN"/>
    <property type="match status" value="1"/>
</dbReference>
<feature type="compositionally biased region" description="Acidic residues" evidence="2">
    <location>
        <begin position="436"/>
        <end position="449"/>
    </location>
</feature>